<feature type="domain" description="Calcineurin-like phosphoesterase" evidence="1">
    <location>
        <begin position="15"/>
        <end position="251"/>
    </location>
</feature>
<dbReference type="PIRSF" id="PIRSF030250">
    <property type="entry name" value="Ptase_At2g46880"/>
    <property type="match status" value="1"/>
</dbReference>
<dbReference type="PANTHER" id="PTHR32440:SF11">
    <property type="entry name" value="METALLOPHOSPHOESTERASE DOMAIN-CONTAINING PROTEIN"/>
    <property type="match status" value="1"/>
</dbReference>
<evidence type="ECO:0000313" key="3">
    <source>
        <dbReference type="Proteomes" id="UP001527099"/>
    </source>
</evidence>
<comment type="caution">
    <text evidence="2">The sequence shown here is derived from an EMBL/GenBank/DDBJ whole genome shotgun (WGS) entry which is preliminary data.</text>
</comment>
<dbReference type="InterPro" id="IPR004843">
    <property type="entry name" value="Calcineurin-like_PHP"/>
</dbReference>
<dbReference type="Pfam" id="PF00149">
    <property type="entry name" value="Metallophos"/>
    <property type="match status" value="1"/>
</dbReference>
<name>A0ABT4GHP9_9BACL</name>
<dbReference type="RefSeq" id="WP_268616951.1">
    <property type="nucleotide sequence ID" value="NZ_JAMDMX010000079.1"/>
</dbReference>
<evidence type="ECO:0000313" key="2">
    <source>
        <dbReference type="EMBL" id="MCY9695730.1"/>
    </source>
</evidence>
<reference evidence="2 3" key="1">
    <citation type="submission" date="2022-05" db="EMBL/GenBank/DDBJ databases">
        <title>Genome Sequencing of Bee-Associated Microbes.</title>
        <authorList>
            <person name="Dunlap C."/>
        </authorList>
    </citation>
    <scope>NUCLEOTIDE SEQUENCE [LARGE SCALE GENOMIC DNA]</scope>
    <source>
        <strain evidence="2 3">NRRL B-14421</strain>
    </source>
</reference>
<dbReference type="SUPFAM" id="SSF56300">
    <property type="entry name" value="Metallo-dependent phosphatases"/>
    <property type="match status" value="1"/>
</dbReference>
<evidence type="ECO:0000259" key="1">
    <source>
        <dbReference type="Pfam" id="PF00149"/>
    </source>
</evidence>
<dbReference type="CDD" id="cd07383">
    <property type="entry name" value="MPP_Dcr2"/>
    <property type="match status" value="1"/>
</dbReference>
<dbReference type="Gene3D" id="3.60.21.10">
    <property type="match status" value="1"/>
</dbReference>
<protein>
    <submittedName>
        <fullName evidence="2">Metallophosphoesterase family protein</fullName>
    </submittedName>
</protein>
<dbReference type="InterPro" id="IPR011230">
    <property type="entry name" value="PAP14/16/28/29"/>
</dbReference>
<keyword evidence="3" id="KW-1185">Reference proteome</keyword>
<sequence length="326" mass="36889">MKKRLKFRDDGTFIIVQFSDVEFLDEFDYDPETPKYDSETRALMERIIEAEKPDLIVFAGDVIASNRARDPIHSFRQAVDAAEMSCTPWAAVFGNHDSEGEVPRKTMHELQLQHEYCVAEPDPEGVNGAGNFVVTVAGKNDDTAAALYFVDSGDYSSIGDRVGGYDWIRRDQIDWYVGKSRELTRGSDDQPLPALAFFHIPLPEYNDVWDFQVCYGHRYDSCCSTPSINSGMFAAMVEIGDVMGTFVGHDHGNDFWGTLHGIRLCYGRSTRYVSYVDGVRHDLVPTGARIIRLIEGELRFDTWIRQNDGTVVVEQPEHRPEGRKAQ</sequence>
<gene>
    <name evidence="2" type="ORF">M5X19_22900</name>
</gene>
<dbReference type="InterPro" id="IPR029052">
    <property type="entry name" value="Metallo-depent_PP-like"/>
</dbReference>
<dbReference type="PANTHER" id="PTHR32440">
    <property type="entry name" value="PHOSPHATASE DCR2-RELATED-RELATED"/>
    <property type="match status" value="1"/>
</dbReference>
<organism evidence="2 3">
    <name type="scientific">Paenibacillus alginolyticus</name>
    <dbReference type="NCBI Taxonomy" id="59839"/>
    <lineage>
        <taxon>Bacteria</taxon>
        <taxon>Bacillati</taxon>
        <taxon>Bacillota</taxon>
        <taxon>Bacilli</taxon>
        <taxon>Bacillales</taxon>
        <taxon>Paenibacillaceae</taxon>
        <taxon>Paenibacillus</taxon>
    </lineage>
</organism>
<dbReference type="EMBL" id="JAMDMX010000079">
    <property type="protein sequence ID" value="MCY9695730.1"/>
    <property type="molecule type" value="Genomic_DNA"/>
</dbReference>
<accession>A0ABT4GHP9</accession>
<proteinExistence type="predicted"/>
<dbReference type="Proteomes" id="UP001527099">
    <property type="component" value="Unassembled WGS sequence"/>
</dbReference>